<evidence type="ECO:0000313" key="2">
    <source>
        <dbReference type="Proteomes" id="UP000518266"/>
    </source>
</evidence>
<protein>
    <submittedName>
        <fullName evidence="1">Uncharacterized protein</fullName>
    </submittedName>
</protein>
<evidence type="ECO:0000313" key="1">
    <source>
        <dbReference type="EMBL" id="KAF3847458.1"/>
    </source>
</evidence>
<name>A0A7J5YGR2_DISMA</name>
<proteinExistence type="predicted"/>
<sequence>MVSEDGTSLSSRLENFFSTDPYPYRCISVNRSTLGSSGSFGAYLSPLLDYLFAVVYSTAPRPARGSWEKLCRDKLTLSREERVSLTVNQLPLPYLAFSSASLLLQPDYSNPQERHPCIDLTGSLCSPICDICVPARNLPAVYRRYVSAHWSPTGRWLRKHVQERDGLCGVEGVVMRKGLMPGCREASHTVRNPIPASDRSSPTLNEQLHGLHTDSPGKCVRAHRSFQHL</sequence>
<gene>
    <name evidence="1" type="ORF">F7725_020486</name>
</gene>
<dbReference type="Proteomes" id="UP000518266">
    <property type="component" value="Unassembled WGS sequence"/>
</dbReference>
<keyword evidence="2" id="KW-1185">Reference proteome</keyword>
<accession>A0A7J5YGR2</accession>
<organism evidence="1 2">
    <name type="scientific">Dissostichus mawsoni</name>
    <name type="common">Antarctic cod</name>
    <dbReference type="NCBI Taxonomy" id="36200"/>
    <lineage>
        <taxon>Eukaryota</taxon>
        <taxon>Metazoa</taxon>
        <taxon>Chordata</taxon>
        <taxon>Craniata</taxon>
        <taxon>Vertebrata</taxon>
        <taxon>Euteleostomi</taxon>
        <taxon>Actinopterygii</taxon>
        <taxon>Neopterygii</taxon>
        <taxon>Teleostei</taxon>
        <taxon>Neoteleostei</taxon>
        <taxon>Acanthomorphata</taxon>
        <taxon>Eupercaria</taxon>
        <taxon>Perciformes</taxon>
        <taxon>Notothenioidei</taxon>
        <taxon>Nototheniidae</taxon>
        <taxon>Dissostichus</taxon>
    </lineage>
</organism>
<comment type="caution">
    <text evidence="1">The sequence shown here is derived from an EMBL/GenBank/DDBJ whole genome shotgun (WGS) entry which is preliminary data.</text>
</comment>
<dbReference type="AlphaFoldDB" id="A0A7J5YGR2"/>
<reference evidence="1 2" key="1">
    <citation type="submission" date="2020-03" db="EMBL/GenBank/DDBJ databases">
        <title>Dissostichus mawsoni Genome sequencing and assembly.</title>
        <authorList>
            <person name="Park H."/>
        </authorList>
    </citation>
    <scope>NUCLEOTIDE SEQUENCE [LARGE SCALE GENOMIC DNA]</scope>
    <source>
        <strain evidence="1">DM0001</strain>
        <tissue evidence="1">Muscle</tissue>
    </source>
</reference>
<dbReference type="EMBL" id="JAAKFY010000013">
    <property type="protein sequence ID" value="KAF3847458.1"/>
    <property type="molecule type" value="Genomic_DNA"/>
</dbReference>